<protein>
    <submittedName>
        <fullName evidence="1">Uncharacterized protein</fullName>
    </submittedName>
</protein>
<gene>
    <name evidence="1" type="ORF">MM415B03171_0005</name>
</gene>
<evidence type="ECO:0000313" key="1">
    <source>
        <dbReference type="EMBL" id="QJA86534.1"/>
    </source>
</evidence>
<proteinExistence type="predicted"/>
<reference evidence="1" key="1">
    <citation type="submission" date="2020-03" db="EMBL/GenBank/DDBJ databases">
        <title>The deep terrestrial virosphere.</title>
        <authorList>
            <person name="Holmfeldt K."/>
            <person name="Nilsson E."/>
            <person name="Simone D."/>
            <person name="Lopez-Fernandez M."/>
            <person name="Wu X."/>
            <person name="de Brujin I."/>
            <person name="Lundin D."/>
            <person name="Andersson A."/>
            <person name="Bertilsson S."/>
            <person name="Dopson M."/>
        </authorList>
    </citation>
    <scope>NUCLEOTIDE SEQUENCE</scope>
    <source>
        <strain evidence="1">MM415B03171</strain>
    </source>
</reference>
<sequence length="438" mass="45492">MKGIWAGITCVVVVMLFSLVGVVSTQNLEPFSLYVYYDEMVDSLAAVDARMGEMSGDSLAAAEAYTDAKGDTLREEILEESQARVTADSLVSLALVDSLTAEYARQIAEHGERTTADSLIKKQVALDSTAVAGLGTMAAQNANGVAITGGSAIGLTAVDTDSLKGNTVATDTLTVNGSFNAGNGDFYVNGVTGNVGIGTVGPKTKLQVAGDYTTIDGLGFIASFTPTGGYARFGWWNPASPNTKFAFGSGYGDATRMGFLIKTSGDFSASSEKMTILNNGNVGIGTTAPQATLQLFKANTDTTKYLFIAGKTSGQKAAVDTLGNLTLAGTINGQIQVVTTAGNVKYTAAQSGSYRSIYQQAALRADTLCAAAVGVYFDFFVSDTDSLVICAAAGDTLLDGVTKNTRTSTVAGVCRMTAITTDIWALSQKQGTWTGYDN</sequence>
<dbReference type="AlphaFoldDB" id="A0A6M3KYN5"/>
<name>A0A6M3KYN5_9ZZZZ</name>
<accession>A0A6M3KYN5</accession>
<organism evidence="1">
    <name type="scientific">viral metagenome</name>
    <dbReference type="NCBI Taxonomy" id="1070528"/>
    <lineage>
        <taxon>unclassified sequences</taxon>
        <taxon>metagenomes</taxon>
        <taxon>organismal metagenomes</taxon>
    </lineage>
</organism>
<dbReference type="EMBL" id="MT142641">
    <property type="protein sequence ID" value="QJA86534.1"/>
    <property type="molecule type" value="Genomic_DNA"/>
</dbReference>